<reference evidence="4" key="2">
    <citation type="submission" date="2025-09" db="UniProtKB">
        <authorList>
            <consortium name="Ensembl"/>
        </authorList>
    </citation>
    <scope>IDENTIFICATION</scope>
</reference>
<dbReference type="AlphaFoldDB" id="A0A2K6AM78"/>
<feature type="compositionally biased region" description="Basic and acidic residues" evidence="3">
    <location>
        <begin position="348"/>
        <end position="357"/>
    </location>
</feature>
<dbReference type="GeneTree" id="ENSGT00390000004027"/>
<dbReference type="PANTHER" id="PTHR22656">
    <property type="entry name" value="EF-HAND CALCIUM-BINDING DOMAIN-CONTAINING PROTEIN 13"/>
    <property type="match status" value="1"/>
</dbReference>
<dbReference type="Gene3D" id="1.10.238.10">
    <property type="entry name" value="EF-hand"/>
    <property type="match status" value="3"/>
</dbReference>
<sequence>MLDCSSYIPQAEENIDFLDDGSNSFATGLPSGTINHKKYIKFSKTIEKKISPEIIPPFLKLSKEKVTRKENSLCKLPNQYSLHKTSSPLCTSSSITREKEMLSNLYMTLYDEVTHGYLYSQELSALHKACKIFSKIRSGKIYVNDLPVILGILRISISDLEMRQALKTIDIDAFWDALKIFCRIKGGRVSTDEIFGVLDSMSIPINPEILEEVIKHTYIDSNHMVDIGDIIFILNELQEQYEDVPITEESPLDEITSDRKLSSIAGCYLKYKKKNNLSSKLPEPSISKKLNNKSNQYYSKIMENDDLESKRSKNTWQIRKFLDGVSSSNVGVQEPYSKNGINFKKHSEKGEIHDSKSKPQSLKSSTSLSKSLDKSDISSIPKLQKPTVRKRSSLLKQVSSTEKTAINTLENFCEAISKLQENYISAEGLQSILPSVGITLLDKEFQKIVTDTSRNENGMVELDDFISTLANEQSFPECNALPGVIKAIDKIKDKNVDYEDLNTCLQDFGIYLSKPEFKKITELTEAGETKKVNFKEFIDTMMSNTECFSEKLLLPDAIETLDNLRKETMSVSDLWNILSSLNSNLKKDEFLAALKLVTVDEGDKVQFEEFAQVVRNMRDAARLEELQEVVLAADLLEGDMIAEENLEDFLRNIGIKSPKEEVEKILQSDFVSEDNMVNIKDCMRALRDTQKFSNYIDFRKEASNLKLPKVNEIKEVANILSHVDNGKIGVPDLEHALKCLNVNLTEEDFNGALNCCNVSDNMEVDLKDFLIKMKESPHFQKSKATQILLAATQILQNDLIDVSDLKTLLMDKDLHTANAILTVMLRHVPEHESGKVTIQEFMTKFSDILTIPKPAGKFYLICNYCPDLERQAVVYMLKTIQDSIVKAQVSKKEYNMNMKQHKIRLHNFCLNSKANIAKLNPNSKF</sequence>
<name>A0A2K6AM78_MACNE</name>
<evidence type="ECO:0000313" key="4">
    <source>
        <dbReference type="Ensembl" id="ENSMNEP00000000259.1"/>
    </source>
</evidence>
<feature type="compositionally biased region" description="Low complexity" evidence="3">
    <location>
        <begin position="358"/>
        <end position="370"/>
    </location>
</feature>
<evidence type="ECO:0000256" key="3">
    <source>
        <dbReference type="SAM" id="MobiDB-lite"/>
    </source>
</evidence>
<dbReference type="Proteomes" id="UP000233120">
    <property type="component" value="Unassembled WGS sequence"/>
</dbReference>
<dbReference type="Bgee" id="ENSMNEG00000000900">
    <property type="expression patterns" value="Expressed in colon and 1 other cell type or tissue"/>
</dbReference>
<dbReference type="OMA" id="HKACKIF"/>
<reference evidence="4" key="1">
    <citation type="submission" date="2025-08" db="UniProtKB">
        <authorList>
            <consortium name="Ensembl"/>
        </authorList>
    </citation>
    <scope>IDENTIFICATION</scope>
</reference>
<dbReference type="STRING" id="9545.ENSMNEP00000000259"/>
<dbReference type="PANTHER" id="PTHR22656:SF1">
    <property type="entry name" value="EF-HAND CALCIUM-BINDING DOMAIN-CONTAINING PROTEIN 13"/>
    <property type="match status" value="1"/>
</dbReference>
<gene>
    <name evidence="4" type="primary">EFCAB13</name>
</gene>
<evidence type="ECO:0000313" key="5">
    <source>
        <dbReference type="Proteomes" id="UP000233120"/>
    </source>
</evidence>
<evidence type="ECO:0000256" key="2">
    <source>
        <dbReference type="ARBA" id="ARBA00022837"/>
    </source>
</evidence>
<keyword evidence="1" id="KW-0677">Repeat</keyword>
<protein>
    <submittedName>
        <fullName evidence="4">EF-hand calcium binding domain 13</fullName>
    </submittedName>
</protein>
<proteinExistence type="predicted"/>
<dbReference type="Ensembl" id="ENSMNET00000001161.1">
    <property type="protein sequence ID" value="ENSMNEP00000000259.1"/>
    <property type="gene ID" value="ENSMNEG00000000900.1"/>
</dbReference>
<feature type="region of interest" description="Disordered" evidence="3">
    <location>
        <begin position="336"/>
        <end position="383"/>
    </location>
</feature>
<dbReference type="InterPro" id="IPR011992">
    <property type="entry name" value="EF-hand-dom_pair"/>
</dbReference>
<organism evidence="4 5">
    <name type="scientific">Macaca nemestrina</name>
    <name type="common">Pig-tailed macaque</name>
    <dbReference type="NCBI Taxonomy" id="9545"/>
    <lineage>
        <taxon>Eukaryota</taxon>
        <taxon>Metazoa</taxon>
        <taxon>Chordata</taxon>
        <taxon>Craniata</taxon>
        <taxon>Vertebrata</taxon>
        <taxon>Euteleostomi</taxon>
        <taxon>Mammalia</taxon>
        <taxon>Eutheria</taxon>
        <taxon>Euarchontoglires</taxon>
        <taxon>Primates</taxon>
        <taxon>Haplorrhini</taxon>
        <taxon>Catarrhini</taxon>
        <taxon>Cercopithecidae</taxon>
        <taxon>Cercopithecinae</taxon>
        <taxon>Macaca</taxon>
    </lineage>
</organism>
<evidence type="ECO:0000256" key="1">
    <source>
        <dbReference type="ARBA" id="ARBA00022737"/>
    </source>
</evidence>
<dbReference type="SUPFAM" id="SSF47473">
    <property type="entry name" value="EF-hand"/>
    <property type="match status" value="4"/>
</dbReference>
<keyword evidence="5" id="KW-1185">Reference proteome</keyword>
<keyword evidence="2" id="KW-0106">Calcium</keyword>
<accession>A0A2K6AM78</accession>